<dbReference type="Proteomes" id="UP001499841">
    <property type="component" value="Unassembled WGS sequence"/>
</dbReference>
<gene>
    <name evidence="1" type="ORF">GCM10022262_30270</name>
</gene>
<evidence type="ECO:0000313" key="1">
    <source>
        <dbReference type="EMBL" id="GAA4288667.1"/>
    </source>
</evidence>
<dbReference type="RefSeq" id="WP_345042897.1">
    <property type="nucleotide sequence ID" value="NZ_BAABBA010000016.1"/>
</dbReference>
<evidence type="ECO:0008006" key="3">
    <source>
        <dbReference type="Google" id="ProtNLM"/>
    </source>
</evidence>
<proteinExistence type="predicted"/>
<reference evidence="2" key="1">
    <citation type="journal article" date="2019" name="Int. J. Syst. Evol. Microbiol.">
        <title>The Global Catalogue of Microorganisms (GCM) 10K type strain sequencing project: providing services to taxonomists for standard genome sequencing and annotation.</title>
        <authorList>
            <consortium name="The Broad Institute Genomics Platform"/>
            <consortium name="The Broad Institute Genome Sequencing Center for Infectious Disease"/>
            <person name="Wu L."/>
            <person name="Ma J."/>
        </authorList>
    </citation>
    <scope>NUCLEOTIDE SEQUENCE [LARGE SCALE GENOMIC DNA]</scope>
    <source>
        <strain evidence="2">JCM 17459</strain>
    </source>
</reference>
<dbReference type="EMBL" id="BAABBA010000016">
    <property type="protein sequence ID" value="GAA4288667.1"/>
    <property type="molecule type" value="Genomic_DNA"/>
</dbReference>
<evidence type="ECO:0000313" key="2">
    <source>
        <dbReference type="Proteomes" id="UP001499841"/>
    </source>
</evidence>
<name>A0ABP8EXZ5_9MICO</name>
<organism evidence="1 2">
    <name type="scientific">Georgenia daeguensis</name>
    <dbReference type="NCBI Taxonomy" id="908355"/>
    <lineage>
        <taxon>Bacteria</taxon>
        <taxon>Bacillati</taxon>
        <taxon>Actinomycetota</taxon>
        <taxon>Actinomycetes</taxon>
        <taxon>Micrococcales</taxon>
        <taxon>Bogoriellaceae</taxon>
        <taxon>Georgenia</taxon>
    </lineage>
</organism>
<accession>A0ABP8EXZ5</accession>
<keyword evidence="2" id="KW-1185">Reference proteome</keyword>
<sequence length="211" mass="22632">MRPRPAAGRPTRWRFAGSITGLGTREGTRAVVGHWPVSPFGPFADVMVERADGHRLLLAPDDRVAEFVAATYVFDEVVTVPVTVSVGGARYAVRAGPLDLWFVVGRRTALGHLLRSVPAPLSESPGWARLTDRVAGVVLPGVRTLGTAGGGRREWYAARDLHRVAAARLRWDGTDLGDLRPVDPPARFGFSSTPAGPSHVTVVSTVETPRS</sequence>
<comment type="caution">
    <text evidence="1">The sequence shown here is derived from an EMBL/GenBank/DDBJ whole genome shotgun (WGS) entry which is preliminary data.</text>
</comment>
<protein>
    <recommendedName>
        <fullName evidence="3">DUF2071 domain-containing protein</fullName>
    </recommendedName>
</protein>